<name>A0AA88GZY7_NAELO</name>
<sequence length="631" mass="75360">MSSINIMEFDKSSNLKMSQDHHDTIMMKYSHEHTTPFYFIDDIMYHIFSYSLLPIVQFRYSLVCKQWYELTNSETFYKNYHTYVVNHGLDALIHPKHNDLMKYLFDWTEFVNHLYPQQYDDLRKLRQNILSVQKLSQLSDVEFQQLFSKLSCGNLKDFVATLRQAILITMDNGSGKVVSVFTQRPDRSTVSYYAFVNDKYQILNIETELEHAKHFKSCLLSYEFYDYGWGDTDEIVKTEGDEWFCQQFPEYIEALGKMIFMSILEFICCFEEGNHSYMCDMQRERSKHALRLKEHPMLGSARKIQTSLRNASSFFARAVQYRTDPHLWYRLLHAGYRLDTQELESIFFFHYLNERHLQFFYDYCEKFDLKTSLAPRLTEKYFYSLLMQGLGVIQVVHRNRGLNQFPRMLCTKAIMDSSQTGTPNYDLLDYYAKEIRNDMYCPFDDRVFSVLDDTKTLSDSKQEEVQLVILPPHSLPRVLVLYPNRDSQNQFEYFLSKARDLNSQESGHSENNHTLSIEQRILPHRFLKRKEQKEQLQKIIHRFDVIVYFTSEVNHNEYDRKIVSFLNAYSNSKRRVVFGFSSCRLSHVEFTDIFGTLDHVKMFQFTNCVSFKKRFQRILLDKDYDFFTNNK</sequence>
<keyword evidence="3" id="KW-1185">Reference proteome</keyword>
<evidence type="ECO:0000313" key="2">
    <source>
        <dbReference type="EMBL" id="KAG2393719.1"/>
    </source>
</evidence>
<dbReference type="InterPro" id="IPR001810">
    <property type="entry name" value="F-box_dom"/>
</dbReference>
<dbReference type="Pfam" id="PF12937">
    <property type="entry name" value="F-box-like"/>
    <property type="match status" value="1"/>
</dbReference>
<protein>
    <recommendedName>
        <fullName evidence="1">F-box domain-containing protein</fullName>
    </recommendedName>
</protein>
<organism evidence="2 3">
    <name type="scientific">Naegleria lovaniensis</name>
    <name type="common">Amoeba</name>
    <dbReference type="NCBI Taxonomy" id="51637"/>
    <lineage>
        <taxon>Eukaryota</taxon>
        <taxon>Discoba</taxon>
        <taxon>Heterolobosea</taxon>
        <taxon>Tetramitia</taxon>
        <taxon>Eutetramitia</taxon>
        <taxon>Vahlkampfiidae</taxon>
        <taxon>Naegleria</taxon>
    </lineage>
</organism>
<dbReference type="GeneID" id="68099704"/>
<evidence type="ECO:0000313" key="3">
    <source>
        <dbReference type="Proteomes" id="UP000816034"/>
    </source>
</evidence>
<proteinExistence type="predicted"/>
<gene>
    <name evidence="2" type="ORF">C9374_007250</name>
</gene>
<dbReference type="Proteomes" id="UP000816034">
    <property type="component" value="Unassembled WGS sequence"/>
</dbReference>
<accession>A0AA88GZY7</accession>
<comment type="caution">
    <text evidence="2">The sequence shown here is derived from an EMBL/GenBank/DDBJ whole genome shotgun (WGS) entry which is preliminary data.</text>
</comment>
<dbReference type="InterPro" id="IPR036047">
    <property type="entry name" value="F-box-like_dom_sf"/>
</dbReference>
<dbReference type="EMBL" id="PYSW02000002">
    <property type="protein sequence ID" value="KAG2393719.1"/>
    <property type="molecule type" value="Genomic_DNA"/>
</dbReference>
<dbReference type="AlphaFoldDB" id="A0AA88GZY7"/>
<evidence type="ECO:0000259" key="1">
    <source>
        <dbReference type="Pfam" id="PF12937"/>
    </source>
</evidence>
<dbReference type="SUPFAM" id="SSF81383">
    <property type="entry name" value="F-box domain"/>
    <property type="match status" value="1"/>
</dbReference>
<dbReference type="RefSeq" id="XP_044555613.1">
    <property type="nucleotide sequence ID" value="XM_044697201.1"/>
</dbReference>
<feature type="domain" description="F-box" evidence="1">
    <location>
        <begin position="41"/>
        <end position="80"/>
    </location>
</feature>
<reference evidence="2 3" key="1">
    <citation type="journal article" date="2018" name="BMC Genomics">
        <title>The genome of Naegleria lovaniensis, the basis for a comparative approach to unravel pathogenicity factors of the human pathogenic amoeba N. fowleri.</title>
        <authorList>
            <person name="Liechti N."/>
            <person name="Schurch N."/>
            <person name="Bruggmann R."/>
            <person name="Wittwer M."/>
        </authorList>
    </citation>
    <scope>NUCLEOTIDE SEQUENCE [LARGE SCALE GENOMIC DNA]</scope>
    <source>
        <strain evidence="2 3">ATCC 30569</strain>
    </source>
</reference>